<proteinExistence type="predicted"/>
<dbReference type="SMART" id="SM00256">
    <property type="entry name" value="FBOX"/>
    <property type="match status" value="1"/>
</dbReference>
<reference evidence="4" key="2">
    <citation type="submission" date="2023-05" db="EMBL/GenBank/DDBJ databases">
        <authorList>
            <person name="Fouks B."/>
        </authorList>
    </citation>
    <scope>NUCLEOTIDE SEQUENCE</scope>
    <source>
        <strain evidence="4">Stay&amp;Tobe</strain>
        <tissue evidence="4">Testes</tissue>
    </source>
</reference>
<dbReference type="Gene3D" id="3.80.10.10">
    <property type="entry name" value="Ribonuclease Inhibitor"/>
    <property type="match status" value="1"/>
</dbReference>
<evidence type="ECO:0000313" key="4">
    <source>
        <dbReference type="EMBL" id="KAJ9591618.1"/>
    </source>
</evidence>
<dbReference type="AlphaFoldDB" id="A0AAD8A3C6"/>
<dbReference type="SUPFAM" id="SSF81383">
    <property type="entry name" value="F-box domain"/>
    <property type="match status" value="1"/>
</dbReference>
<dbReference type="InterPro" id="IPR036047">
    <property type="entry name" value="F-box-like_dom_sf"/>
</dbReference>
<feature type="compositionally biased region" description="Basic and acidic residues" evidence="2">
    <location>
        <begin position="74"/>
        <end position="88"/>
    </location>
</feature>
<evidence type="ECO:0000313" key="5">
    <source>
        <dbReference type="Proteomes" id="UP001233999"/>
    </source>
</evidence>
<dbReference type="GO" id="GO:0019005">
    <property type="term" value="C:SCF ubiquitin ligase complex"/>
    <property type="evidence" value="ECO:0007669"/>
    <property type="project" value="TreeGrafter"/>
</dbReference>
<dbReference type="SUPFAM" id="SSF52047">
    <property type="entry name" value="RNI-like"/>
    <property type="match status" value="1"/>
</dbReference>
<dbReference type="PANTHER" id="PTHR13318">
    <property type="entry name" value="PARTNER OF PAIRED, ISOFORM B-RELATED"/>
    <property type="match status" value="1"/>
</dbReference>
<dbReference type="InterPro" id="IPR001810">
    <property type="entry name" value="F-box_dom"/>
</dbReference>
<dbReference type="Pfam" id="PF12937">
    <property type="entry name" value="F-box-like"/>
    <property type="match status" value="1"/>
</dbReference>
<dbReference type="Proteomes" id="UP001233999">
    <property type="component" value="Unassembled WGS sequence"/>
</dbReference>
<dbReference type="GO" id="GO:0031146">
    <property type="term" value="P:SCF-dependent proteasomal ubiquitin-dependent protein catabolic process"/>
    <property type="evidence" value="ECO:0007669"/>
    <property type="project" value="TreeGrafter"/>
</dbReference>
<keyword evidence="1" id="KW-0833">Ubl conjugation pathway</keyword>
<name>A0AAD8A3C6_DIPPU</name>
<evidence type="ECO:0000256" key="1">
    <source>
        <dbReference type="ARBA" id="ARBA00022786"/>
    </source>
</evidence>
<evidence type="ECO:0000256" key="2">
    <source>
        <dbReference type="SAM" id="MobiDB-lite"/>
    </source>
</evidence>
<reference evidence="4" key="1">
    <citation type="journal article" date="2023" name="IScience">
        <title>Live-bearing cockroach genome reveals convergent evolutionary mechanisms linked to viviparity in insects and beyond.</title>
        <authorList>
            <person name="Fouks B."/>
            <person name="Harrison M.C."/>
            <person name="Mikhailova A.A."/>
            <person name="Marchal E."/>
            <person name="English S."/>
            <person name="Carruthers M."/>
            <person name="Jennings E.C."/>
            <person name="Chiamaka E.L."/>
            <person name="Frigard R.A."/>
            <person name="Pippel M."/>
            <person name="Attardo G.M."/>
            <person name="Benoit J.B."/>
            <person name="Bornberg-Bauer E."/>
            <person name="Tobe S.S."/>
        </authorList>
    </citation>
    <scope>NUCLEOTIDE SEQUENCE</scope>
    <source>
        <strain evidence="4">Stay&amp;Tobe</strain>
    </source>
</reference>
<feature type="region of interest" description="Disordered" evidence="2">
    <location>
        <begin position="49"/>
        <end position="89"/>
    </location>
</feature>
<protein>
    <recommendedName>
        <fullName evidence="3">F-box domain-containing protein</fullName>
    </recommendedName>
</protein>
<feature type="domain" description="F-box" evidence="3">
    <location>
        <begin position="110"/>
        <end position="156"/>
    </location>
</feature>
<dbReference type="PROSITE" id="PS50181">
    <property type="entry name" value="FBOX"/>
    <property type="match status" value="1"/>
</dbReference>
<gene>
    <name evidence="4" type="ORF">L9F63_001832</name>
</gene>
<dbReference type="InterPro" id="IPR032675">
    <property type="entry name" value="LRR_dom_sf"/>
</dbReference>
<evidence type="ECO:0000259" key="3">
    <source>
        <dbReference type="PROSITE" id="PS50181"/>
    </source>
</evidence>
<keyword evidence="5" id="KW-1185">Reference proteome</keyword>
<organism evidence="4 5">
    <name type="scientific">Diploptera punctata</name>
    <name type="common">Pacific beetle cockroach</name>
    <dbReference type="NCBI Taxonomy" id="6984"/>
    <lineage>
        <taxon>Eukaryota</taxon>
        <taxon>Metazoa</taxon>
        <taxon>Ecdysozoa</taxon>
        <taxon>Arthropoda</taxon>
        <taxon>Hexapoda</taxon>
        <taxon>Insecta</taxon>
        <taxon>Pterygota</taxon>
        <taxon>Neoptera</taxon>
        <taxon>Polyneoptera</taxon>
        <taxon>Dictyoptera</taxon>
        <taxon>Blattodea</taxon>
        <taxon>Blaberoidea</taxon>
        <taxon>Blaberidae</taxon>
        <taxon>Diplopterinae</taxon>
        <taxon>Diploptera</taxon>
    </lineage>
</organism>
<comment type="caution">
    <text evidence="4">The sequence shown here is derived from an EMBL/GenBank/DDBJ whole genome shotgun (WGS) entry which is preliminary data.</text>
</comment>
<dbReference type="Pfam" id="PF13516">
    <property type="entry name" value="LRR_6"/>
    <property type="match status" value="1"/>
</dbReference>
<dbReference type="EMBL" id="JASPKZ010003862">
    <property type="protein sequence ID" value="KAJ9591618.1"/>
    <property type="molecule type" value="Genomic_DNA"/>
</dbReference>
<sequence length="437" mass="49203">KPAKQRKMTHCDGKKAEVRVSENGKLWSVDTDVEPEFLEDMGVKLLGDEEDSNKSKLKGSKSPLGVELLSDSNSDEKKLPPKKRDQRTENPVSEDFFLYRRRLPMHMTGIDVFSKLSDELILMIFKMLPKTMLARCSLVCKRWQRISYDEALWIKMDLGSKTLAPNSLGHLLSRGTLALRLAQAEISDPIFYSSCSLLSNDVECKLQYLDLSMAVITEEGLASLLSVCRYLRKLSLEHCRVSEKVCLAISRNPSLEVLNMSACYGVTDDCIISILDGCKKILSLNLGWTNMSVDTLDVLCTDLPHSLQRINMSGCRKTLTDDHVEQLVASCPELVELDLSDCTTLTARTISLVSTLHKIEYLALSRCYSITPSAYLQLKSVKTLMYLDVFNLMSDQSIANLQQNLPEVEINKFLFSSVARPTVGIRRTSIWGLRVRD</sequence>
<dbReference type="InterPro" id="IPR001611">
    <property type="entry name" value="Leu-rich_rpt"/>
</dbReference>
<dbReference type="InterPro" id="IPR006553">
    <property type="entry name" value="Leu-rich_rpt_Cys-con_subtyp"/>
</dbReference>
<dbReference type="SMART" id="SM00367">
    <property type="entry name" value="LRR_CC"/>
    <property type="match status" value="6"/>
</dbReference>
<accession>A0AAD8A3C6</accession>
<feature type="non-terminal residue" evidence="4">
    <location>
        <position position="1"/>
    </location>
</feature>